<dbReference type="InterPro" id="IPR012296">
    <property type="entry name" value="Nuclease_put_TT1808"/>
</dbReference>
<dbReference type="Proteomes" id="UP001206483">
    <property type="component" value="Unassembled WGS sequence"/>
</dbReference>
<dbReference type="PANTHER" id="PTHR35400">
    <property type="entry name" value="SLR1083 PROTEIN"/>
    <property type="match status" value="1"/>
</dbReference>
<organism evidence="2 3">
    <name type="scientific">Kitasatospora paracochleata</name>
    <dbReference type="NCBI Taxonomy" id="58354"/>
    <lineage>
        <taxon>Bacteria</taxon>
        <taxon>Bacillati</taxon>
        <taxon>Actinomycetota</taxon>
        <taxon>Actinomycetes</taxon>
        <taxon>Kitasatosporales</taxon>
        <taxon>Streptomycetaceae</taxon>
        <taxon>Kitasatospora</taxon>
    </lineage>
</organism>
<evidence type="ECO:0000313" key="3">
    <source>
        <dbReference type="Proteomes" id="UP001206483"/>
    </source>
</evidence>
<keyword evidence="2" id="KW-0378">Hydrolase</keyword>
<evidence type="ECO:0000259" key="1">
    <source>
        <dbReference type="Pfam" id="PF05685"/>
    </source>
</evidence>
<name>A0ABT1J560_9ACTN</name>
<accession>A0ABT1J560</accession>
<dbReference type="EMBL" id="JAMZDX010000005">
    <property type="protein sequence ID" value="MCP2312572.1"/>
    <property type="molecule type" value="Genomic_DNA"/>
</dbReference>
<comment type="caution">
    <text evidence="2">The sequence shown here is derived from an EMBL/GenBank/DDBJ whole genome shotgun (WGS) entry which is preliminary data.</text>
</comment>
<dbReference type="CDD" id="cd06260">
    <property type="entry name" value="DUF820-like"/>
    <property type="match status" value="1"/>
</dbReference>
<dbReference type="Pfam" id="PF05685">
    <property type="entry name" value="Uma2"/>
    <property type="match status" value="1"/>
</dbReference>
<evidence type="ECO:0000313" key="2">
    <source>
        <dbReference type="EMBL" id="MCP2312572.1"/>
    </source>
</evidence>
<proteinExistence type="predicted"/>
<dbReference type="Gene3D" id="3.90.1570.10">
    <property type="entry name" value="tt1808, chain A"/>
    <property type="match status" value="1"/>
</dbReference>
<keyword evidence="3" id="KW-1185">Reference proteome</keyword>
<keyword evidence="2" id="KW-0540">Nuclease</keyword>
<dbReference type="SUPFAM" id="SSF52980">
    <property type="entry name" value="Restriction endonuclease-like"/>
    <property type="match status" value="1"/>
</dbReference>
<dbReference type="GO" id="GO:0004519">
    <property type="term" value="F:endonuclease activity"/>
    <property type="evidence" value="ECO:0007669"/>
    <property type="project" value="UniProtKB-KW"/>
</dbReference>
<keyword evidence="2" id="KW-0255">Endonuclease</keyword>
<sequence>MSPQSLFHLYAIRLLEYALFGVVPSDMAVVREMTVTIGRRDRPEPDLAVVRRDSVGGARQTTFRPEDVVLAVEVVSPDSEQRDREVKPRKYAGAGFPHYWRVENEQGELAVHVFEREDTTGTYVPMGIHRKQLALDLPFPIEIDLTDPQRWL</sequence>
<dbReference type="PANTHER" id="PTHR35400:SF3">
    <property type="entry name" value="SLL1072 PROTEIN"/>
    <property type="match status" value="1"/>
</dbReference>
<reference evidence="2 3" key="1">
    <citation type="submission" date="2022-06" db="EMBL/GenBank/DDBJ databases">
        <title>Sequencing the genomes of 1000 actinobacteria strains.</title>
        <authorList>
            <person name="Klenk H.-P."/>
        </authorList>
    </citation>
    <scope>NUCLEOTIDE SEQUENCE [LARGE SCALE GENOMIC DNA]</scope>
    <source>
        <strain evidence="2 3">DSM 41656</strain>
    </source>
</reference>
<gene>
    <name evidence="2" type="ORF">FHR36_005738</name>
</gene>
<dbReference type="InterPro" id="IPR008538">
    <property type="entry name" value="Uma2"/>
</dbReference>
<dbReference type="InterPro" id="IPR011335">
    <property type="entry name" value="Restrct_endonuc-II-like"/>
</dbReference>
<protein>
    <submittedName>
        <fullName evidence="2">Uma2 family endonuclease</fullName>
    </submittedName>
</protein>
<feature type="domain" description="Putative restriction endonuclease" evidence="1">
    <location>
        <begin position="1"/>
        <end position="145"/>
    </location>
</feature>